<protein>
    <submittedName>
        <fullName evidence="1">Uncharacterized protein</fullName>
    </submittedName>
</protein>
<sequence length="494" mass="55520">MVEPRLLAFSALLAGISSYLLFKRKNGSTRSRLNAEEVRKEQERIKELLKYAEDMDEAYDEYLVGVREAAAAARAKRMDELERQEKKERLDKLERRKRTGKQGQVAILSLTGLKLLEVLDRRSSFTFPDLSTLNDRTYIYGGLYYKTLGSSIAGEAIEFTLSDFPSIDTAEEDRETRRKPLSHAVKDVAEVLVEPCNVPVRLVVCPPDVDVEVSEGDQEDAEAGKGKEEMCKVGDLVMDTGYGALVYRQLMPKKISTSTAALLGHNITSSKEEHDRTSFLVDLLAILKPYKVTVCTESRDAPTSSMSVDPERCLVPAKKMPLVIAGAKSFRNRKRTLDSLEVGPCLPISLHCNSLYHFAFAEWRVKTLRIWYEGISGAAPGQPFQDTSGSRLVPTIMFDPSYGFLRMMAGAQADGPSTQPKDVGTEIILVVQDEIHVDSFRKEIEWLASPMVPYQQVDEDDMLDPLARLRLFQDKVFYTVDKEARQTVKQVWAA</sequence>
<dbReference type="EMBL" id="JASBWV010000007">
    <property type="protein sequence ID" value="KAJ9125757.1"/>
    <property type="molecule type" value="Genomic_DNA"/>
</dbReference>
<organism evidence="1 2">
    <name type="scientific">Naganishia onofrii</name>
    <dbReference type="NCBI Taxonomy" id="1851511"/>
    <lineage>
        <taxon>Eukaryota</taxon>
        <taxon>Fungi</taxon>
        <taxon>Dikarya</taxon>
        <taxon>Basidiomycota</taxon>
        <taxon>Agaricomycotina</taxon>
        <taxon>Tremellomycetes</taxon>
        <taxon>Filobasidiales</taxon>
        <taxon>Filobasidiaceae</taxon>
        <taxon>Naganishia</taxon>
    </lineage>
</organism>
<proteinExistence type="predicted"/>
<dbReference type="Proteomes" id="UP001234202">
    <property type="component" value="Unassembled WGS sequence"/>
</dbReference>
<evidence type="ECO:0000313" key="1">
    <source>
        <dbReference type="EMBL" id="KAJ9125757.1"/>
    </source>
</evidence>
<reference evidence="1" key="1">
    <citation type="submission" date="2023-04" db="EMBL/GenBank/DDBJ databases">
        <title>Draft Genome sequencing of Naganishia species isolated from polar environments using Oxford Nanopore Technology.</title>
        <authorList>
            <person name="Leo P."/>
            <person name="Venkateswaran K."/>
        </authorList>
    </citation>
    <scope>NUCLEOTIDE SEQUENCE</scope>
    <source>
        <strain evidence="1">DBVPG 5303</strain>
    </source>
</reference>
<evidence type="ECO:0000313" key="2">
    <source>
        <dbReference type="Proteomes" id="UP001234202"/>
    </source>
</evidence>
<gene>
    <name evidence="1" type="ORF">QFC24_002541</name>
</gene>
<accession>A0ACC2XR76</accession>
<comment type="caution">
    <text evidence="1">The sequence shown here is derived from an EMBL/GenBank/DDBJ whole genome shotgun (WGS) entry which is preliminary data.</text>
</comment>
<keyword evidence="2" id="KW-1185">Reference proteome</keyword>
<name>A0ACC2XR76_9TREE</name>